<feature type="binding site" evidence="5">
    <location>
        <position position="143"/>
    </location>
    <ligand>
        <name>S-adenosyl-L-methionine</name>
        <dbReference type="ChEBI" id="CHEBI:59789"/>
    </ligand>
</feature>
<dbReference type="InterPro" id="IPR004556">
    <property type="entry name" value="HemK-like"/>
</dbReference>
<evidence type="ECO:0000256" key="4">
    <source>
        <dbReference type="ARBA" id="ARBA00048391"/>
    </source>
</evidence>
<dbReference type="Gene3D" id="3.40.50.150">
    <property type="entry name" value="Vaccinia Virus protein VP39"/>
    <property type="match status" value="1"/>
</dbReference>
<feature type="domain" description="Methyltransferase small" evidence="6">
    <location>
        <begin position="110"/>
        <end position="199"/>
    </location>
</feature>
<keyword evidence="1 5" id="KW-0489">Methyltransferase</keyword>
<dbReference type="GO" id="GO:0032259">
    <property type="term" value="P:methylation"/>
    <property type="evidence" value="ECO:0007669"/>
    <property type="project" value="UniProtKB-KW"/>
</dbReference>
<comment type="similarity">
    <text evidence="5">Belongs to the protein N5-glutamine methyltransferase family. PrmC subfamily.</text>
</comment>
<dbReference type="RefSeq" id="WP_070110218.1">
    <property type="nucleotide sequence ID" value="NZ_LZFO01000014.1"/>
</dbReference>
<dbReference type="STRING" id="1121290.CLAOCE_12270"/>
<dbReference type="Pfam" id="PF17827">
    <property type="entry name" value="PrmC_N"/>
    <property type="match status" value="1"/>
</dbReference>
<dbReference type="SUPFAM" id="SSF53335">
    <property type="entry name" value="S-adenosyl-L-methionine-dependent methyltransferases"/>
    <property type="match status" value="1"/>
</dbReference>
<evidence type="ECO:0000256" key="3">
    <source>
        <dbReference type="ARBA" id="ARBA00022691"/>
    </source>
</evidence>
<evidence type="ECO:0000313" key="9">
    <source>
        <dbReference type="Proteomes" id="UP000175744"/>
    </source>
</evidence>
<evidence type="ECO:0000259" key="7">
    <source>
        <dbReference type="Pfam" id="PF17827"/>
    </source>
</evidence>
<evidence type="ECO:0000259" key="6">
    <source>
        <dbReference type="Pfam" id="PF05175"/>
    </source>
</evidence>
<name>A0A1E8EYX3_9CLOT</name>
<dbReference type="Gene3D" id="1.10.8.10">
    <property type="entry name" value="DNA helicase RuvA subunit, C-terminal domain"/>
    <property type="match status" value="1"/>
</dbReference>
<dbReference type="PANTHER" id="PTHR18895">
    <property type="entry name" value="HEMK METHYLTRANSFERASE"/>
    <property type="match status" value="1"/>
</dbReference>
<dbReference type="InterPro" id="IPR050320">
    <property type="entry name" value="N5-glutamine_MTase"/>
</dbReference>
<dbReference type="NCBIfam" id="TIGR03534">
    <property type="entry name" value="RF_mod_PrmC"/>
    <property type="match status" value="1"/>
</dbReference>
<dbReference type="Pfam" id="PF05175">
    <property type="entry name" value="MTS"/>
    <property type="match status" value="1"/>
</dbReference>
<dbReference type="InterPro" id="IPR002052">
    <property type="entry name" value="DNA_methylase_N6_adenine_CS"/>
</dbReference>
<sequence>MKLQELLSKSYNILKQANIETYMLDAQLLLGKIINKDKMFILTNRHYHINKEDEIEFLKLIELRKRKMPVKYILGNCEFMGIDFKIREGVLIPRPDTEILVEAAIDDVKLNNYKNLCDVCCGSGVIALSIAKFLDNVEAQCYDISSIACEVTLENIKLLKLENRVKVYKSDLLMLPKKQNKKFDILVSNPPYIKEKQINELMDDVKLYEPYEALCGGEDGLYFYRKIVEQSKYVLNKEGSIVFEIGYDQREKVINILKNNGFKDIKCIKDLSGKDRVVKGKKY</sequence>
<dbReference type="PATRIC" id="fig|1121290.3.peg.1211"/>
<comment type="catalytic activity">
    <reaction evidence="4 5">
        <text>L-glutaminyl-[peptide chain release factor] + S-adenosyl-L-methionine = N(5)-methyl-L-glutaminyl-[peptide chain release factor] + S-adenosyl-L-homocysteine + H(+)</text>
        <dbReference type="Rhea" id="RHEA:42896"/>
        <dbReference type="Rhea" id="RHEA-COMP:10271"/>
        <dbReference type="Rhea" id="RHEA-COMP:10272"/>
        <dbReference type="ChEBI" id="CHEBI:15378"/>
        <dbReference type="ChEBI" id="CHEBI:30011"/>
        <dbReference type="ChEBI" id="CHEBI:57856"/>
        <dbReference type="ChEBI" id="CHEBI:59789"/>
        <dbReference type="ChEBI" id="CHEBI:61891"/>
        <dbReference type="EC" id="2.1.1.297"/>
    </reaction>
</comment>
<dbReference type="GO" id="GO:0003676">
    <property type="term" value="F:nucleic acid binding"/>
    <property type="evidence" value="ECO:0007669"/>
    <property type="project" value="InterPro"/>
</dbReference>
<keyword evidence="3 5" id="KW-0949">S-adenosyl-L-methionine</keyword>
<comment type="function">
    <text evidence="5">Methylates the class 1 translation termination release factors RF1/PrfA and RF2/PrfB on the glutamine residue of the universally conserved GGQ motif.</text>
</comment>
<evidence type="ECO:0000313" key="8">
    <source>
        <dbReference type="EMBL" id="OFI06194.1"/>
    </source>
</evidence>
<accession>A0A1E8EYX3</accession>
<dbReference type="CDD" id="cd02440">
    <property type="entry name" value="AdoMet_MTases"/>
    <property type="match status" value="1"/>
</dbReference>
<proteinExistence type="inferred from homology"/>
<feature type="domain" description="Release factor glutamine methyltransferase N-terminal" evidence="7">
    <location>
        <begin position="5"/>
        <end position="75"/>
    </location>
</feature>
<keyword evidence="9" id="KW-1185">Reference proteome</keyword>
<dbReference type="PROSITE" id="PS00092">
    <property type="entry name" value="N6_MTASE"/>
    <property type="match status" value="1"/>
</dbReference>
<dbReference type="GO" id="GO:0102559">
    <property type="term" value="F:peptide chain release factor N(5)-glutamine methyltransferase activity"/>
    <property type="evidence" value="ECO:0007669"/>
    <property type="project" value="UniProtKB-EC"/>
</dbReference>
<dbReference type="PANTHER" id="PTHR18895:SF74">
    <property type="entry name" value="MTRF1L RELEASE FACTOR GLUTAMINE METHYLTRANSFERASE"/>
    <property type="match status" value="1"/>
</dbReference>
<feature type="binding site" evidence="5">
    <location>
        <position position="189"/>
    </location>
    <ligand>
        <name>S-adenosyl-L-methionine</name>
        <dbReference type="ChEBI" id="CHEBI:59789"/>
    </ligand>
</feature>
<dbReference type="InterPro" id="IPR007848">
    <property type="entry name" value="Small_mtfrase_dom"/>
</dbReference>
<organism evidence="8 9">
    <name type="scientific">Clostridium acetireducens DSM 10703</name>
    <dbReference type="NCBI Taxonomy" id="1121290"/>
    <lineage>
        <taxon>Bacteria</taxon>
        <taxon>Bacillati</taxon>
        <taxon>Bacillota</taxon>
        <taxon>Clostridia</taxon>
        <taxon>Eubacteriales</taxon>
        <taxon>Clostridiaceae</taxon>
        <taxon>Clostridium</taxon>
    </lineage>
</organism>
<comment type="caution">
    <text evidence="8">The sequence shown here is derived from an EMBL/GenBank/DDBJ whole genome shotgun (WGS) entry which is preliminary data.</text>
</comment>
<dbReference type="InterPro" id="IPR029063">
    <property type="entry name" value="SAM-dependent_MTases_sf"/>
</dbReference>
<dbReference type="Proteomes" id="UP000175744">
    <property type="component" value="Unassembled WGS sequence"/>
</dbReference>
<keyword evidence="2 5" id="KW-0808">Transferase</keyword>
<evidence type="ECO:0000256" key="2">
    <source>
        <dbReference type="ARBA" id="ARBA00022679"/>
    </source>
</evidence>
<dbReference type="InterPro" id="IPR019874">
    <property type="entry name" value="RF_methyltr_PrmC"/>
</dbReference>
<dbReference type="EC" id="2.1.1.297" evidence="5"/>
<dbReference type="EMBL" id="LZFO01000014">
    <property type="protein sequence ID" value="OFI06194.1"/>
    <property type="molecule type" value="Genomic_DNA"/>
</dbReference>
<gene>
    <name evidence="5 8" type="primary">prmC</name>
    <name evidence="8" type="ORF">CLOACE_12270</name>
</gene>
<evidence type="ECO:0000256" key="5">
    <source>
        <dbReference type="HAMAP-Rule" id="MF_02126"/>
    </source>
</evidence>
<dbReference type="HAMAP" id="MF_02126">
    <property type="entry name" value="RF_methyltr_PrmC"/>
    <property type="match status" value="1"/>
</dbReference>
<evidence type="ECO:0000256" key="1">
    <source>
        <dbReference type="ARBA" id="ARBA00022603"/>
    </source>
</evidence>
<protein>
    <recommendedName>
        <fullName evidence="5">Release factor glutamine methyltransferase</fullName>
        <shortName evidence="5">RF MTase</shortName>
        <ecNumber evidence="5">2.1.1.297</ecNumber>
    </recommendedName>
    <alternativeName>
        <fullName evidence="5">N5-glutamine methyltransferase PrmC</fullName>
    </alternativeName>
    <alternativeName>
        <fullName evidence="5">Protein-(glutamine-N5) MTase PrmC</fullName>
    </alternativeName>
    <alternativeName>
        <fullName evidence="5">Protein-glutamine N-methyltransferase PrmC</fullName>
    </alternativeName>
</protein>
<comment type="caution">
    <text evidence="5">Lacks conserved residue(s) required for the propagation of feature annotation.</text>
</comment>
<dbReference type="InterPro" id="IPR040758">
    <property type="entry name" value="PrmC_N"/>
</dbReference>
<dbReference type="NCBIfam" id="TIGR00536">
    <property type="entry name" value="hemK_fam"/>
    <property type="match status" value="1"/>
</dbReference>
<feature type="binding site" evidence="5">
    <location>
        <begin position="189"/>
        <end position="192"/>
    </location>
    <ligand>
        <name>substrate</name>
    </ligand>
</feature>
<dbReference type="AlphaFoldDB" id="A0A1E8EYX3"/>
<dbReference type="OrthoDB" id="9800643at2"/>
<reference evidence="8 9" key="1">
    <citation type="submission" date="2016-06" db="EMBL/GenBank/DDBJ databases">
        <title>Genome sequence of Clostridium acetireducens DSM 10703.</title>
        <authorList>
            <person name="Poehlein A."/>
            <person name="Fluechter S."/>
            <person name="Duerre P."/>
            <person name="Daniel R."/>
        </authorList>
    </citation>
    <scope>NUCLEOTIDE SEQUENCE [LARGE SCALE GENOMIC DNA]</scope>
    <source>
        <strain evidence="8 9">DSM 10703</strain>
    </source>
</reference>